<reference evidence="2" key="1">
    <citation type="submission" date="2022-11" db="UniProtKB">
        <authorList>
            <consortium name="WormBaseParasite"/>
        </authorList>
    </citation>
    <scope>IDENTIFICATION</scope>
</reference>
<dbReference type="WBParaSite" id="PS1159_v2.g3245.t1">
    <property type="protein sequence ID" value="PS1159_v2.g3245.t1"/>
    <property type="gene ID" value="PS1159_v2.g3245"/>
</dbReference>
<sequence>MDIILKNGFLEVEMDLKTCYGKSIFCYNSTDKIDPLTDMCFPGFCGFIVEG</sequence>
<proteinExistence type="predicted"/>
<protein>
    <submittedName>
        <fullName evidence="2">Uncharacterized protein</fullName>
    </submittedName>
</protein>
<evidence type="ECO:0000313" key="2">
    <source>
        <dbReference type="WBParaSite" id="PS1159_v2.g3245.t1"/>
    </source>
</evidence>
<evidence type="ECO:0000313" key="1">
    <source>
        <dbReference type="Proteomes" id="UP000887580"/>
    </source>
</evidence>
<name>A0AC35GBP8_9BILA</name>
<accession>A0AC35GBP8</accession>
<organism evidence="1 2">
    <name type="scientific">Panagrolaimus sp. PS1159</name>
    <dbReference type="NCBI Taxonomy" id="55785"/>
    <lineage>
        <taxon>Eukaryota</taxon>
        <taxon>Metazoa</taxon>
        <taxon>Ecdysozoa</taxon>
        <taxon>Nematoda</taxon>
        <taxon>Chromadorea</taxon>
        <taxon>Rhabditida</taxon>
        <taxon>Tylenchina</taxon>
        <taxon>Panagrolaimomorpha</taxon>
        <taxon>Panagrolaimoidea</taxon>
        <taxon>Panagrolaimidae</taxon>
        <taxon>Panagrolaimus</taxon>
    </lineage>
</organism>
<dbReference type="Proteomes" id="UP000887580">
    <property type="component" value="Unplaced"/>
</dbReference>